<feature type="region of interest" description="Disordered" evidence="1">
    <location>
        <begin position="1"/>
        <end position="91"/>
    </location>
</feature>
<evidence type="ECO:0000313" key="2">
    <source>
        <dbReference type="EMBL" id="KAG1789093.1"/>
    </source>
</evidence>
<dbReference type="Pfam" id="PF20414">
    <property type="entry name" value="DUF6698"/>
    <property type="match status" value="1"/>
</dbReference>
<dbReference type="EMBL" id="JABBWE010000062">
    <property type="protein sequence ID" value="KAG1789093.1"/>
    <property type="molecule type" value="Genomic_DNA"/>
</dbReference>
<organism evidence="2 3">
    <name type="scientific">Suillus plorans</name>
    <dbReference type="NCBI Taxonomy" id="116603"/>
    <lineage>
        <taxon>Eukaryota</taxon>
        <taxon>Fungi</taxon>
        <taxon>Dikarya</taxon>
        <taxon>Basidiomycota</taxon>
        <taxon>Agaricomycotina</taxon>
        <taxon>Agaricomycetes</taxon>
        <taxon>Agaricomycetidae</taxon>
        <taxon>Boletales</taxon>
        <taxon>Suillineae</taxon>
        <taxon>Suillaceae</taxon>
        <taxon>Suillus</taxon>
    </lineage>
</organism>
<dbReference type="InterPro" id="IPR046521">
    <property type="entry name" value="DUF6698"/>
</dbReference>
<dbReference type="OrthoDB" id="3220614at2759"/>
<feature type="compositionally biased region" description="Polar residues" evidence="1">
    <location>
        <begin position="27"/>
        <end position="37"/>
    </location>
</feature>
<dbReference type="RefSeq" id="XP_041156229.1">
    <property type="nucleotide sequence ID" value="XM_041300558.1"/>
</dbReference>
<dbReference type="Proteomes" id="UP000719766">
    <property type="component" value="Unassembled WGS sequence"/>
</dbReference>
<accession>A0A9P7DEC8</accession>
<dbReference type="GeneID" id="64594322"/>
<evidence type="ECO:0000256" key="1">
    <source>
        <dbReference type="SAM" id="MobiDB-lite"/>
    </source>
</evidence>
<proteinExistence type="predicted"/>
<name>A0A9P7DEC8_9AGAM</name>
<reference evidence="2" key="1">
    <citation type="journal article" date="2020" name="New Phytol.">
        <title>Comparative genomics reveals dynamic genome evolution in host specialist ectomycorrhizal fungi.</title>
        <authorList>
            <person name="Lofgren L.A."/>
            <person name="Nguyen N.H."/>
            <person name="Vilgalys R."/>
            <person name="Ruytinx J."/>
            <person name="Liao H.L."/>
            <person name="Branco S."/>
            <person name="Kuo A."/>
            <person name="LaButti K."/>
            <person name="Lipzen A."/>
            <person name="Andreopoulos W."/>
            <person name="Pangilinan J."/>
            <person name="Riley R."/>
            <person name="Hundley H."/>
            <person name="Na H."/>
            <person name="Barry K."/>
            <person name="Grigoriev I.V."/>
            <person name="Stajich J.E."/>
            <person name="Kennedy P.G."/>
        </authorList>
    </citation>
    <scope>NUCLEOTIDE SEQUENCE</scope>
    <source>
        <strain evidence="2">S12</strain>
    </source>
</reference>
<comment type="caution">
    <text evidence="2">The sequence shown here is derived from an EMBL/GenBank/DDBJ whole genome shotgun (WGS) entry which is preliminary data.</text>
</comment>
<feature type="compositionally biased region" description="Basic and acidic residues" evidence="1">
    <location>
        <begin position="82"/>
        <end position="91"/>
    </location>
</feature>
<gene>
    <name evidence="2" type="ORF">HD556DRAFT_1311660</name>
</gene>
<keyword evidence="3" id="KW-1185">Reference proteome</keyword>
<evidence type="ECO:0000313" key="3">
    <source>
        <dbReference type="Proteomes" id="UP000719766"/>
    </source>
</evidence>
<feature type="compositionally biased region" description="Low complexity" evidence="1">
    <location>
        <begin position="11"/>
        <end position="21"/>
    </location>
</feature>
<protein>
    <submittedName>
        <fullName evidence="2">Uncharacterized protein</fullName>
    </submittedName>
</protein>
<dbReference type="AlphaFoldDB" id="A0A9P7DEC8"/>
<sequence length="299" mass="33532">MSSHRRPGVASSSSDPPDSDSIYARGSSVTSFDSSPQPVKIGKRKSTSEPSKSSKRKRKAPENSGEELEIHDVKAKASKRPRLQDNRKEKGALTPRDQCLHFARWIPRGIDMFCILKDVFRIAPIIEDARAHLDDDSDADDMHNTLLANISKDMQDQMLRMFKKIITGAPYLQELIRGGRKKSDELQEILDEMQYLIGQVRSEDAAHLKRSIARYAVFNGKGLVPPVFPDTKESRAQMGLNHPQLARMLCPIKFLSENQTDPSATKAKLEAGTIKMDARAWPALMYRASGKQLKIDMTS</sequence>